<comment type="caution">
    <text evidence="11">The sequence shown here is derived from an EMBL/GenBank/DDBJ whole genome shotgun (WGS) entry which is preliminary data.</text>
</comment>
<dbReference type="RefSeq" id="WP_085010479.1">
    <property type="nucleotide sequence ID" value="NZ_NAAD01000010.1"/>
</dbReference>
<dbReference type="PANTHER" id="PTHR43711">
    <property type="entry name" value="TWO-COMPONENT HISTIDINE KINASE"/>
    <property type="match status" value="1"/>
</dbReference>
<keyword evidence="7 8" id="KW-0472">Membrane</keyword>
<evidence type="ECO:0000313" key="12">
    <source>
        <dbReference type="Proteomes" id="UP000193136"/>
    </source>
</evidence>
<dbReference type="InterPro" id="IPR005467">
    <property type="entry name" value="His_kinase_dom"/>
</dbReference>
<dbReference type="Pfam" id="PF08448">
    <property type="entry name" value="PAS_4"/>
    <property type="match status" value="1"/>
</dbReference>
<dbReference type="SMART" id="SM00388">
    <property type="entry name" value="HisKA"/>
    <property type="match status" value="1"/>
</dbReference>
<dbReference type="PROSITE" id="PS50112">
    <property type="entry name" value="PAS"/>
    <property type="match status" value="1"/>
</dbReference>
<reference evidence="11 12" key="1">
    <citation type="submission" date="2017-03" db="EMBL/GenBank/DDBJ databases">
        <title>Genome sequence of Geothermobacter sp. EPR-M, Deep-Sea Iron Reducer.</title>
        <authorList>
            <person name="Tully B."/>
            <person name="Savalia P."/>
            <person name="Abuyen K."/>
            <person name="Baughan C."/>
            <person name="Romero E."/>
            <person name="Ronkowski C."/>
            <person name="Torres B."/>
            <person name="Tremblay J."/>
            <person name="Trujillo A."/>
            <person name="Tyler M."/>
            <person name="Perez-Rodriguez I."/>
            <person name="Amend J."/>
        </authorList>
    </citation>
    <scope>NUCLEOTIDE SEQUENCE [LARGE SCALE GENOMIC DNA]</scope>
    <source>
        <strain evidence="11 12">EPR-M</strain>
    </source>
</reference>
<protein>
    <recommendedName>
        <fullName evidence="2">histidine kinase</fullName>
        <ecNumber evidence="2">2.7.13.3</ecNumber>
    </recommendedName>
</protein>
<dbReference type="InterPro" id="IPR036890">
    <property type="entry name" value="HATPase_C_sf"/>
</dbReference>
<feature type="transmembrane region" description="Helical" evidence="8">
    <location>
        <begin position="184"/>
        <end position="202"/>
    </location>
</feature>
<evidence type="ECO:0000313" key="11">
    <source>
        <dbReference type="EMBL" id="ORJ59829.1"/>
    </source>
</evidence>
<sequence length="619" mass="69124">MLRITFLRNMLLLSLVLVTVLPLYDLFYIYPTYRNLLTQETEDDAVRFVNYLVRTLKLEDLSLNREQIAPTFTREARLLMQDSLLVKLRVFSPRGEIIFSTVPGEIGTINSSPYFHQIVARGRVYSKVVSRDRETAEGKHLPVDVVETYVPVMNSRGFGGALEVYYNVTRNQQRIDQLTRRSTLLLLGLCGGMLLVVLLLLYKAKKFWLQREQAEIDLQSNNEALEERIQKRTGQLLLANQQLTAEIAERTLAQAALKAALAETEAGREKINGILNSVADGLLVVDQQQRVVLMNAAAETALGISFSAVAERPLAEALAGSGLEQLFQEALADPDQPGHFDFSRETGNPDRPERVYQGRCSPLLSQAGEISGQIVLMQDVSRERALDRMKSEFLAMAAHELHTPITTIMGYTELLVTHPLEEFQPEQRREFVNYIYDKAQALARMVDDLLDVSRIEAGQMLSLKKETFALSAALDQVRRTTRLSGSHKLRLDVVPDDIELHADRLRFEQLMANLLGNAVKYSPDGGEITIIARLVDDNLQVTVSDQGIGMSEEQAIHVFERFYRADTSTTAVAGTGLGMSVAKIIVDAHGGHIWLESEEGVGTRVSFTLPVVPTERGGD</sequence>
<dbReference type="InterPro" id="IPR036097">
    <property type="entry name" value="HisK_dim/P_sf"/>
</dbReference>
<keyword evidence="4" id="KW-0808">Transferase</keyword>
<keyword evidence="8" id="KW-1133">Transmembrane helix</keyword>
<keyword evidence="5" id="KW-0418">Kinase</keyword>
<dbReference type="GO" id="GO:0000155">
    <property type="term" value="F:phosphorelay sensor kinase activity"/>
    <property type="evidence" value="ECO:0007669"/>
    <property type="project" value="InterPro"/>
</dbReference>
<proteinExistence type="predicted"/>
<dbReference type="SUPFAM" id="SSF55874">
    <property type="entry name" value="ATPase domain of HSP90 chaperone/DNA topoisomerase II/histidine kinase"/>
    <property type="match status" value="1"/>
</dbReference>
<keyword evidence="3" id="KW-0597">Phosphoprotein</keyword>
<accession>A0A1X0Y3W7</accession>
<dbReference type="Pfam" id="PF00512">
    <property type="entry name" value="HisKA"/>
    <property type="match status" value="1"/>
</dbReference>
<dbReference type="CDD" id="cd00075">
    <property type="entry name" value="HATPase"/>
    <property type="match status" value="1"/>
</dbReference>
<dbReference type="PANTHER" id="PTHR43711:SF1">
    <property type="entry name" value="HISTIDINE KINASE 1"/>
    <property type="match status" value="1"/>
</dbReference>
<dbReference type="SMART" id="SM00091">
    <property type="entry name" value="PAS"/>
    <property type="match status" value="1"/>
</dbReference>
<evidence type="ECO:0000256" key="5">
    <source>
        <dbReference type="ARBA" id="ARBA00022777"/>
    </source>
</evidence>
<evidence type="ECO:0000256" key="1">
    <source>
        <dbReference type="ARBA" id="ARBA00000085"/>
    </source>
</evidence>
<dbReference type="CDD" id="cd00130">
    <property type="entry name" value="PAS"/>
    <property type="match status" value="1"/>
</dbReference>
<dbReference type="EC" id="2.7.13.3" evidence="2"/>
<feature type="domain" description="Histidine kinase" evidence="9">
    <location>
        <begin position="396"/>
        <end position="613"/>
    </location>
</feature>
<organism evidence="11 12">
    <name type="scientific">Geothermobacter hydrogeniphilus</name>
    <dbReference type="NCBI Taxonomy" id="1969733"/>
    <lineage>
        <taxon>Bacteria</taxon>
        <taxon>Pseudomonadati</taxon>
        <taxon>Thermodesulfobacteriota</taxon>
        <taxon>Desulfuromonadia</taxon>
        <taxon>Desulfuromonadales</taxon>
        <taxon>Geothermobacteraceae</taxon>
        <taxon>Geothermobacter</taxon>
    </lineage>
</organism>
<dbReference type="FunFam" id="3.30.565.10:FF:000006">
    <property type="entry name" value="Sensor histidine kinase WalK"/>
    <property type="match status" value="1"/>
</dbReference>
<dbReference type="Gene3D" id="1.10.287.130">
    <property type="match status" value="1"/>
</dbReference>
<comment type="catalytic activity">
    <reaction evidence="1">
        <text>ATP + protein L-histidine = ADP + protein N-phospho-L-histidine.</text>
        <dbReference type="EC" id="2.7.13.3"/>
    </reaction>
</comment>
<dbReference type="STRING" id="1969733.B5V00_09145"/>
<evidence type="ECO:0000256" key="7">
    <source>
        <dbReference type="ARBA" id="ARBA00023136"/>
    </source>
</evidence>
<dbReference type="EMBL" id="NAAD01000010">
    <property type="protein sequence ID" value="ORJ59829.1"/>
    <property type="molecule type" value="Genomic_DNA"/>
</dbReference>
<dbReference type="Gene3D" id="3.30.565.10">
    <property type="entry name" value="Histidine kinase-like ATPase, C-terminal domain"/>
    <property type="match status" value="1"/>
</dbReference>
<dbReference type="InterPro" id="IPR000014">
    <property type="entry name" value="PAS"/>
</dbReference>
<evidence type="ECO:0000259" key="10">
    <source>
        <dbReference type="PROSITE" id="PS50112"/>
    </source>
</evidence>
<keyword evidence="8" id="KW-0812">Transmembrane</keyword>
<evidence type="ECO:0000256" key="6">
    <source>
        <dbReference type="ARBA" id="ARBA00023012"/>
    </source>
</evidence>
<dbReference type="Proteomes" id="UP000193136">
    <property type="component" value="Unassembled WGS sequence"/>
</dbReference>
<evidence type="ECO:0000256" key="8">
    <source>
        <dbReference type="SAM" id="Phobius"/>
    </source>
</evidence>
<dbReference type="InterPro" id="IPR013656">
    <property type="entry name" value="PAS_4"/>
</dbReference>
<dbReference type="FunFam" id="1.10.287.130:FF:000001">
    <property type="entry name" value="Two-component sensor histidine kinase"/>
    <property type="match status" value="1"/>
</dbReference>
<name>A0A1X0Y3W7_9BACT</name>
<dbReference type="OrthoDB" id="5342753at2"/>
<dbReference type="SUPFAM" id="SSF47384">
    <property type="entry name" value="Homodimeric domain of signal transducing histidine kinase"/>
    <property type="match status" value="1"/>
</dbReference>
<keyword evidence="12" id="KW-1185">Reference proteome</keyword>
<feature type="domain" description="PAS" evidence="10">
    <location>
        <begin position="267"/>
        <end position="305"/>
    </location>
</feature>
<dbReference type="CDD" id="cd00082">
    <property type="entry name" value="HisKA"/>
    <property type="match status" value="1"/>
</dbReference>
<dbReference type="SUPFAM" id="SSF55785">
    <property type="entry name" value="PYP-like sensor domain (PAS domain)"/>
    <property type="match status" value="1"/>
</dbReference>
<dbReference type="InterPro" id="IPR050736">
    <property type="entry name" value="Sensor_HK_Regulatory"/>
</dbReference>
<evidence type="ECO:0000256" key="2">
    <source>
        <dbReference type="ARBA" id="ARBA00012438"/>
    </source>
</evidence>
<evidence type="ECO:0000259" key="9">
    <source>
        <dbReference type="PROSITE" id="PS50109"/>
    </source>
</evidence>
<dbReference type="InterPro" id="IPR003594">
    <property type="entry name" value="HATPase_dom"/>
</dbReference>
<evidence type="ECO:0000256" key="3">
    <source>
        <dbReference type="ARBA" id="ARBA00022553"/>
    </source>
</evidence>
<dbReference type="PRINTS" id="PR00344">
    <property type="entry name" value="BCTRLSENSOR"/>
</dbReference>
<dbReference type="InterPro" id="IPR035965">
    <property type="entry name" value="PAS-like_dom_sf"/>
</dbReference>
<gene>
    <name evidence="11" type="ORF">B5V00_09145</name>
</gene>
<evidence type="ECO:0000256" key="4">
    <source>
        <dbReference type="ARBA" id="ARBA00022679"/>
    </source>
</evidence>
<keyword evidence="6" id="KW-0902">Two-component regulatory system</keyword>
<dbReference type="AlphaFoldDB" id="A0A1X0Y3W7"/>
<dbReference type="Pfam" id="PF02518">
    <property type="entry name" value="HATPase_c"/>
    <property type="match status" value="1"/>
</dbReference>
<dbReference type="InterPro" id="IPR004358">
    <property type="entry name" value="Sig_transdc_His_kin-like_C"/>
</dbReference>
<dbReference type="SMART" id="SM00387">
    <property type="entry name" value="HATPase_c"/>
    <property type="match status" value="1"/>
</dbReference>
<dbReference type="InterPro" id="IPR003661">
    <property type="entry name" value="HisK_dim/P_dom"/>
</dbReference>
<dbReference type="Gene3D" id="3.30.450.20">
    <property type="entry name" value="PAS domain"/>
    <property type="match status" value="1"/>
</dbReference>
<dbReference type="PROSITE" id="PS50109">
    <property type="entry name" value="HIS_KIN"/>
    <property type="match status" value="1"/>
</dbReference>